<keyword evidence="2" id="KW-1185">Reference proteome</keyword>
<evidence type="ECO:0000313" key="1">
    <source>
        <dbReference type="EMBL" id="RIB12121.1"/>
    </source>
</evidence>
<accession>A0A397UR87</accession>
<sequence length="52" mass="6193">MASIIPGFGDHTARDIVLKRPYHNEEEFYAKHPRIKRQRTKLSFYPFDLSKS</sequence>
<gene>
    <name evidence="1" type="ORF">C2G38_2101819</name>
</gene>
<evidence type="ECO:0000313" key="2">
    <source>
        <dbReference type="Proteomes" id="UP000266673"/>
    </source>
</evidence>
<dbReference type="AlphaFoldDB" id="A0A397UR87"/>
<comment type="caution">
    <text evidence="1">The sequence shown here is derived from an EMBL/GenBank/DDBJ whole genome shotgun (WGS) entry which is preliminary data.</text>
</comment>
<dbReference type="OrthoDB" id="2315391at2759"/>
<reference evidence="1 2" key="1">
    <citation type="submission" date="2018-06" db="EMBL/GenBank/DDBJ databases">
        <title>Comparative genomics reveals the genomic features of Rhizophagus irregularis, R. cerebriforme, R. diaphanum and Gigaspora rosea, and their symbiotic lifestyle signature.</title>
        <authorList>
            <person name="Morin E."/>
            <person name="San Clemente H."/>
            <person name="Chen E.C.H."/>
            <person name="De La Providencia I."/>
            <person name="Hainaut M."/>
            <person name="Kuo A."/>
            <person name="Kohler A."/>
            <person name="Murat C."/>
            <person name="Tang N."/>
            <person name="Roy S."/>
            <person name="Loubradou J."/>
            <person name="Henrissat B."/>
            <person name="Grigoriev I.V."/>
            <person name="Corradi N."/>
            <person name="Roux C."/>
            <person name="Martin F.M."/>
        </authorList>
    </citation>
    <scope>NUCLEOTIDE SEQUENCE [LARGE SCALE GENOMIC DNA]</scope>
    <source>
        <strain evidence="1 2">DAOM 194757</strain>
    </source>
</reference>
<dbReference type="EMBL" id="QKWP01001058">
    <property type="protein sequence ID" value="RIB12121.1"/>
    <property type="molecule type" value="Genomic_DNA"/>
</dbReference>
<organism evidence="1 2">
    <name type="scientific">Gigaspora rosea</name>
    <dbReference type="NCBI Taxonomy" id="44941"/>
    <lineage>
        <taxon>Eukaryota</taxon>
        <taxon>Fungi</taxon>
        <taxon>Fungi incertae sedis</taxon>
        <taxon>Mucoromycota</taxon>
        <taxon>Glomeromycotina</taxon>
        <taxon>Glomeromycetes</taxon>
        <taxon>Diversisporales</taxon>
        <taxon>Gigasporaceae</taxon>
        <taxon>Gigaspora</taxon>
    </lineage>
</organism>
<dbReference type="Proteomes" id="UP000266673">
    <property type="component" value="Unassembled WGS sequence"/>
</dbReference>
<name>A0A397UR87_9GLOM</name>
<proteinExistence type="predicted"/>
<protein>
    <submittedName>
        <fullName evidence="1">Uncharacterized protein</fullName>
    </submittedName>
</protein>